<gene>
    <name evidence="2" type="ORF">MAR_031963</name>
</gene>
<protein>
    <submittedName>
        <fullName evidence="2">TENX-like protein</fullName>
    </submittedName>
</protein>
<evidence type="ECO:0000313" key="3">
    <source>
        <dbReference type="Proteomes" id="UP001164746"/>
    </source>
</evidence>
<dbReference type="EMBL" id="CP111021">
    <property type="protein sequence ID" value="WAR17369.1"/>
    <property type="molecule type" value="Genomic_DNA"/>
</dbReference>
<keyword evidence="3" id="KW-1185">Reference proteome</keyword>
<evidence type="ECO:0000313" key="2">
    <source>
        <dbReference type="EMBL" id="WAR17369.1"/>
    </source>
</evidence>
<feature type="domain" description="EGF-like" evidence="1">
    <location>
        <begin position="12"/>
        <end position="42"/>
    </location>
</feature>
<feature type="domain" description="EGF-like" evidence="1">
    <location>
        <begin position="173"/>
        <end position="201"/>
    </location>
</feature>
<organism evidence="2 3">
    <name type="scientific">Mya arenaria</name>
    <name type="common">Soft-shell clam</name>
    <dbReference type="NCBI Taxonomy" id="6604"/>
    <lineage>
        <taxon>Eukaryota</taxon>
        <taxon>Metazoa</taxon>
        <taxon>Spiralia</taxon>
        <taxon>Lophotrochozoa</taxon>
        <taxon>Mollusca</taxon>
        <taxon>Bivalvia</taxon>
        <taxon>Autobranchia</taxon>
        <taxon>Heteroconchia</taxon>
        <taxon>Euheterodonta</taxon>
        <taxon>Imparidentia</taxon>
        <taxon>Neoheterodontei</taxon>
        <taxon>Myida</taxon>
        <taxon>Myoidea</taxon>
        <taxon>Myidae</taxon>
        <taxon>Mya</taxon>
    </lineage>
</organism>
<evidence type="ECO:0000259" key="1">
    <source>
        <dbReference type="SMART" id="SM00181"/>
    </source>
</evidence>
<dbReference type="InterPro" id="IPR009030">
    <property type="entry name" value="Growth_fac_rcpt_cys_sf"/>
</dbReference>
<dbReference type="Proteomes" id="UP001164746">
    <property type="component" value="Chromosome 10"/>
</dbReference>
<dbReference type="SMART" id="SM00181">
    <property type="entry name" value="EGF"/>
    <property type="match status" value="4"/>
</dbReference>
<feature type="domain" description="EGF-like" evidence="1">
    <location>
        <begin position="44"/>
        <end position="74"/>
    </location>
</feature>
<proteinExistence type="predicted"/>
<sequence>METGTTCSTKTDCPDNCSNNIVCFSSGKCETCTDGLYGDYCDMTCSRNCMYGYCNQDGSCTAGCKDGFNGSMCEIKICPPNCICDTNNNCLGCNRNHFGPFCYLTCSSCKDNVCPVDSLNAEKCDECAGGTYGNLCNKRCPENCLNNSCDQESGTCTCENEYKFQDGTCVHSICPPNCSTCTSSSNCISCVDEYYHGDICELECSNCRSGMTCRKSDGTVRINVQTWLLLWYSLQWWMCYMYT</sequence>
<name>A0ABY7F7L7_MYAAR</name>
<dbReference type="SUPFAM" id="SSF57184">
    <property type="entry name" value="Growth factor receptor domain"/>
    <property type="match status" value="1"/>
</dbReference>
<reference evidence="2" key="1">
    <citation type="submission" date="2022-11" db="EMBL/GenBank/DDBJ databases">
        <title>Centuries of genome instability and evolution in soft-shell clam transmissible cancer (bioRxiv).</title>
        <authorList>
            <person name="Hart S.F.M."/>
            <person name="Yonemitsu M.A."/>
            <person name="Giersch R.M."/>
            <person name="Beal B.F."/>
            <person name="Arriagada G."/>
            <person name="Davis B.W."/>
            <person name="Ostrander E.A."/>
            <person name="Goff S.P."/>
            <person name="Metzger M.J."/>
        </authorList>
    </citation>
    <scope>NUCLEOTIDE SEQUENCE</scope>
    <source>
        <strain evidence="2">MELC-2E11</strain>
        <tissue evidence="2">Siphon/mantle</tissue>
    </source>
</reference>
<dbReference type="InterPro" id="IPR000742">
    <property type="entry name" value="EGF"/>
</dbReference>
<accession>A0ABY7F7L7</accession>
<feature type="domain" description="EGF-like" evidence="1">
    <location>
        <begin position="139"/>
        <end position="170"/>
    </location>
</feature>